<dbReference type="Gene3D" id="3.60.110.10">
    <property type="entry name" value="Carbon-nitrogen hydrolase"/>
    <property type="match status" value="1"/>
</dbReference>
<proteinExistence type="predicted"/>
<dbReference type="GO" id="GO:0016787">
    <property type="term" value="F:hydrolase activity"/>
    <property type="evidence" value="ECO:0007669"/>
    <property type="project" value="UniProtKB-KW"/>
</dbReference>
<protein>
    <submittedName>
        <fullName evidence="2">Carbon-nitrogen hydrolase family protein</fullName>
    </submittedName>
</protein>
<feature type="domain" description="CN hydrolase" evidence="1">
    <location>
        <begin position="4"/>
        <end position="241"/>
    </location>
</feature>
<keyword evidence="2" id="KW-0378">Hydrolase</keyword>
<reference evidence="2 3" key="1">
    <citation type="journal article" date="2019" name="Int. J. Syst. Evol. Microbiol.">
        <title>The Global Catalogue of Microorganisms (GCM) 10K type strain sequencing project: providing services to taxonomists for standard genome sequencing and annotation.</title>
        <authorList>
            <consortium name="The Broad Institute Genomics Platform"/>
            <consortium name="The Broad Institute Genome Sequencing Center for Infectious Disease"/>
            <person name="Wu L."/>
            <person name="Ma J."/>
        </authorList>
    </citation>
    <scope>NUCLEOTIDE SEQUENCE [LARGE SCALE GENOMIC DNA]</scope>
    <source>
        <strain evidence="2 3">XZGYJ-43</strain>
    </source>
</reference>
<keyword evidence="3" id="KW-1185">Reference proteome</keyword>
<evidence type="ECO:0000259" key="1">
    <source>
        <dbReference type="PROSITE" id="PS50263"/>
    </source>
</evidence>
<dbReference type="CDD" id="cd07197">
    <property type="entry name" value="nitrilase"/>
    <property type="match status" value="1"/>
</dbReference>
<dbReference type="SUPFAM" id="SSF56317">
    <property type="entry name" value="Carbon-nitrogen hydrolase"/>
    <property type="match status" value="1"/>
</dbReference>
<dbReference type="Proteomes" id="UP001596447">
    <property type="component" value="Unassembled WGS sequence"/>
</dbReference>
<dbReference type="PANTHER" id="PTHR23088:SF27">
    <property type="entry name" value="DEAMINATED GLUTATHIONE AMIDASE"/>
    <property type="match status" value="1"/>
</dbReference>
<dbReference type="RefSeq" id="WP_279529417.1">
    <property type="nucleotide sequence ID" value="NZ_CP122312.1"/>
</dbReference>
<name>A0ABD5Z2Q8_9EURY</name>
<organism evidence="2 3">
    <name type="scientific">Halospeciosus flavus</name>
    <dbReference type="NCBI Taxonomy" id="3032283"/>
    <lineage>
        <taxon>Archaea</taxon>
        <taxon>Methanobacteriati</taxon>
        <taxon>Methanobacteriota</taxon>
        <taxon>Stenosarchaea group</taxon>
        <taxon>Halobacteria</taxon>
        <taxon>Halobacteriales</taxon>
        <taxon>Halobacteriaceae</taxon>
        <taxon>Halospeciosus</taxon>
    </lineage>
</organism>
<accession>A0ABD5Z2Q8</accession>
<dbReference type="InterPro" id="IPR003010">
    <property type="entry name" value="C-N_Hydrolase"/>
</dbReference>
<gene>
    <name evidence="2" type="ORF">ACFQJ9_08690</name>
</gene>
<dbReference type="EMBL" id="JBHTAR010000011">
    <property type="protein sequence ID" value="MFC7199486.1"/>
    <property type="molecule type" value="Genomic_DNA"/>
</dbReference>
<sequence>MTTATVAACQFAPADLDVETNLAAVSERLAGLPDTVDVAVFPEYTLTGFVADERVVDVALPRDHRVFDRLEDLASAYDCALLVGAVERADAACYNVAIYVTPDGERTFYRKRHLWGGESEVLEPGEEAVVVETPVGQAGIVTCYDLNFVAESAHFTRERVDALFIVGAWPAAHSDNWELLVRARALDGVRWVVAAGRTGRRDVPDARSTVYAGKSRVVRPDGSVKCGLNRAEDDLVAELDAETVAAQRAFVGVVE</sequence>
<dbReference type="AlphaFoldDB" id="A0ABD5Z2Q8"/>
<dbReference type="PROSITE" id="PS50263">
    <property type="entry name" value="CN_HYDROLASE"/>
    <property type="match status" value="1"/>
</dbReference>
<dbReference type="Pfam" id="PF00795">
    <property type="entry name" value="CN_hydrolase"/>
    <property type="match status" value="1"/>
</dbReference>
<evidence type="ECO:0000313" key="3">
    <source>
        <dbReference type="Proteomes" id="UP001596447"/>
    </source>
</evidence>
<dbReference type="InterPro" id="IPR036526">
    <property type="entry name" value="C-N_Hydrolase_sf"/>
</dbReference>
<evidence type="ECO:0000313" key="2">
    <source>
        <dbReference type="EMBL" id="MFC7199486.1"/>
    </source>
</evidence>
<comment type="caution">
    <text evidence="2">The sequence shown here is derived from an EMBL/GenBank/DDBJ whole genome shotgun (WGS) entry which is preliminary data.</text>
</comment>
<dbReference type="PANTHER" id="PTHR23088">
    <property type="entry name" value="NITRILASE-RELATED"/>
    <property type="match status" value="1"/>
</dbReference>